<dbReference type="InterPro" id="IPR004839">
    <property type="entry name" value="Aminotransferase_I/II_large"/>
</dbReference>
<dbReference type="NCBIfam" id="TIGR01140">
    <property type="entry name" value="L_thr_O3P_dcar"/>
    <property type="match status" value="1"/>
</dbReference>
<dbReference type="InterPro" id="IPR015422">
    <property type="entry name" value="PyrdxlP-dep_Trfase_small"/>
</dbReference>
<dbReference type="UniPathway" id="UPA00148"/>
<dbReference type="AlphaFoldDB" id="U7UPB2"/>
<sequence length="359" mass="40504">MIREFEHGGNIYEPAPDGEAWLDFSANINPLGLPSSVRNVLAREWGQVIHYPDPQGRELKTAIGTFYQVPTGNVILGNGAAELLYLFFHALRPRTVLLPVPSFNEYERAALAGNAGVKYFFMTATTVFDLDVLRLLPAMEGADCLVLGNPNNPTGNLLDREKVETIVAHAAKKNMTVIVDESFLDFRKDRESYTAFPLIRQYDNLFIIQSLTKFYALPGLRLGFGIGNQTLLSLLEKHKDVWNVNVLAQKAGAAALADSGYQSLSRSFIESAGDHFVSLLQKIPHLHIYPRTVNFLFFAWMTDAINAEMLSLHMKKNHILIRDCSNYPALDSTFFRIAVRKKEENIRLFEKLKDYINSF</sequence>
<evidence type="ECO:0000256" key="5">
    <source>
        <dbReference type="ARBA" id="ARBA00022573"/>
    </source>
</evidence>
<comment type="catalytic activity">
    <reaction evidence="9">
        <text>O-phospho-L-threonine + H(+) = (R)-1-aminopropan-2-yl phosphate + CO2</text>
        <dbReference type="Rhea" id="RHEA:11492"/>
        <dbReference type="ChEBI" id="CHEBI:15378"/>
        <dbReference type="ChEBI" id="CHEBI:16526"/>
        <dbReference type="ChEBI" id="CHEBI:58563"/>
        <dbReference type="ChEBI" id="CHEBI:58675"/>
        <dbReference type="EC" id="4.1.1.81"/>
    </reaction>
</comment>
<dbReference type="Pfam" id="PF00155">
    <property type="entry name" value="Aminotran_1_2"/>
    <property type="match status" value="1"/>
</dbReference>
<evidence type="ECO:0000256" key="4">
    <source>
        <dbReference type="ARBA" id="ARBA00012285"/>
    </source>
</evidence>
<evidence type="ECO:0000256" key="6">
    <source>
        <dbReference type="ARBA" id="ARBA00022898"/>
    </source>
</evidence>
<keyword evidence="5" id="KW-0169">Cobalamin biosynthesis</keyword>
<dbReference type="PROSITE" id="PS00105">
    <property type="entry name" value="AA_TRANSFER_CLASS_1"/>
    <property type="match status" value="1"/>
</dbReference>
<dbReference type="GO" id="GO:0009236">
    <property type="term" value="P:cobalamin biosynthetic process"/>
    <property type="evidence" value="ECO:0007669"/>
    <property type="project" value="UniProtKB-UniPathway"/>
</dbReference>
<reference evidence="11 12" key="1">
    <citation type="submission" date="2013-09" db="EMBL/GenBank/DDBJ databases">
        <authorList>
            <person name="Durkin A.S."/>
            <person name="Haft D.R."/>
            <person name="McCorrison J."/>
            <person name="Torralba M."/>
            <person name="Gillis M."/>
            <person name="Haft D.H."/>
            <person name="Methe B."/>
            <person name="Sutton G."/>
            <person name="Nelson K.E."/>
        </authorList>
    </citation>
    <scope>NUCLEOTIDE SEQUENCE [LARGE SCALE GENOMIC DNA]</scope>
    <source>
        <strain evidence="11 12">BV3C16-1</strain>
    </source>
</reference>
<evidence type="ECO:0000256" key="8">
    <source>
        <dbReference type="ARBA" id="ARBA00029996"/>
    </source>
</evidence>
<comment type="caution">
    <text evidence="11">The sequence shown here is derived from an EMBL/GenBank/DDBJ whole genome shotgun (WGS) entry which is preliminary data.</text>
</comment>
<dbReference type="CDD" id="cd00609">
    <property type="entry name" value="AAT_like"/>
    <property type="match status" value="1"/>
</dbReference>
<dbReference type="PANTHER" id="PTHR42885:SF1">
    <property type="entry name" value="THREONINE-PHOSPHATE DECARBOXYLASE"/>
    <property type="match status" value="1"/>
</dbReference>
<dbReference type="InterPro" id="IPR015424">
    <property type="entry name" value="PyrdxlP-dep_Trfase"/>
</dbReference>
<dbReference type="Gene3D" id="3.40.640.10">
    <property type="entry name" value="Type I PLP-dependent aspartate aminotransferase-like (Major domain)"/>
    <property type="match status" value="1"/>
</dbReference>
<dbReference type="OrthoDB" id="9813612at2"/>
<dbReference type="SUPFAM" id="SSF53383">
    <property type="entry name" value="PLP-dependent transferases"/>
    <property type="match status" value="1"/>
</dbReference>
<dbReference type="Gene3D" id="3.90.1150.10">
    <property type="entry name" value="Aspartate Aminotransferase, domain 1"/>
    <property type="match status" value="1"/>
</dbReference>
<dbReference type="InterPro" id="IPR004838">
    <property type="entry name" value="NHTrfase_class1_PyrdxlP-BS"/>
</dbReference>
<accession>U7UPB2</accession>
<dbReference type="EC" id="4.1.1.81" evidence="4"/>
<evidence type="ECO:0000256" key="3">
    <source>
        <dbReference type="ARBA" id="ARBA00004953"/>
    </source>
</evidence>
<feature type="domain" description="Aminotransferase class I/classII large" evidence="10">
    <location>
        <begin position="21"/>
        <end position="349"/>
    </location>
</feature>
<comment type="pathway">
    <text evidence="3">Cofactor biosynthesis; adenosylcobalamin biosynthesis.</text>
</comment>
<evidence type="ECO:0000313" key="12">
    <source>
        <dbReference type="Proteomes" id="UP000017090"/>
    </source>
</evidence>
<comment type="function">
    <text evidence="2">Decarboxylates L-threonine-O-3-phosphate to yield (R)-1-amino-2-propanol O-2-phosphate, the precursor for the linkage between the nucleotide loop and the corrin ring in cobalamin.</text>
</comment>
<dbReference type="eggNOG" id="COG0079">
    <property type="taxonomic scope" value="Bacteria"/>
</dbReference>
<evidence type="ECO:0000256" key="1">
    <source>
        <dbReference type="ARBA" id="ARBA00001933"/>
    </source>
</evidence>
<dbReference type="PATRIC" id="fig|1111454.3.peg.782"/>
<dbReference type="STRING" id="1111454.HMPREF1250_0207"/>
<keyword evidence="12" id="KW-1185">Reference proteome</keyword>
<dbReference type="InterPro" id="IPR015421">
    <property type="entry name" value="PyrdxlP-dep_Trfase_major"/>
</dbReference>
<dbReference type="EMBL" id="AWXA01000016">
    <property type="protein sequence ID" value="ERT60734.1"/>
    <property type="molecule type" value="Genomic_DNA"/>
</dbReference>
<comment type="cofactor">
    <cofactor evidence="1">
        <name>pyridoxal 5'-phosphate</name>
        <dbReference type="ChEBI" id="CHEBI:597326"/>
    </cofactor>
</comment>
<evidence type="ECO:0000256" key="2">
    <source>
        <dbReference type="ARBA" id="ARBA00003444"/>
    </source>
</evidence>
<name>U7UPB2_9FIRM</name>
<dbReference type="GO" id="GO:0048472">
    <property type="term" value="F:threonine-phosphate decarboxylase activity"/>
    <property type="evidence" value="ECO:0007669"/>
    <property type="project" value="UniProtKB-EC"/>
</dbReference>
<keyword evidence="7 11" id="KW-0456">Lyase</keyword>
<keyword evidence="6" id="KW-0663">Pyridoxal phosphate</keyword>
<gene>
    <name evidence="11" type="ORF">HMPREF1250_0207</name>
</gene>
<dbReference type="GO" id="GO:0030170">
    <property type="term" value="F:pyridoxal phosphate binding"/>
    <property type="evidence" value="ECO:0007669"/>
    <property type="project" value="InterPro"/>
</dbReference>
<dbReference type="InterPro" id="IPR005860">
    <property type="entry name" value="CobD"/>
</dbReference>
<organism evidence="11 12">
    <name type="scientific">Megasphaera vaginalis</name>
    <name type="common">ex Srinivasan et al. 2021</name>
    <dbReference type="NCBI Taxonomy" id="1111454"/>
    <lineage>
        <taxon>Bacteria</taxon>
        <taxon>Bacillati</taxon>
        <taxon>Bacillota</taxon>
        <taxon>Negativicutes</taxon>
        <taxon>Veillonellales</taxon>
        <taxon>Veillonellaceae</taxon>
        <taxon>Megasphaera</taxon>
    </lineage>
</organism>
<protein>
    <recommendedName>
        <fullName evidence="4">threonine-phosphate decarboxylase</fullName>
        <ecNumber evidence="4">4.1.1.81</ecNumber>
    </recommendedName>
    <alternativeName>
        <fullName evidence="8">L-threonine-O-3-phosphate decarboxylase</fullName>
    </alternativeName>
</protein>
<evidence type="ECO:0000256" key="7">
    <source>
        <dbReference type="ARBA" id="ARBA00023239"/>
    </source>
</evidence>
<evidence type="ECO:0000259" key="10">
    <source>
        <dbReference type="Pfam" id="PF00155"/>
    </source>
</evidence>
<dbReference type="Proteomes" id="UP000017090">
    <property type="component" value="Unassembled WGS sequence"/>
</dbReference>
<proteinExistence type="predicted"/>
<evidence type="ECO:0000313" key="11">
    <source>
        <dbReference type="EMBL" id="ERT60734.1"/>
    </source>
</evidence>
<evidence type="ECO:0000256" key="9">
    <source>
        <dbReference type="ARBA" id="ARBA00048531"/>
    </source>
</evidence>
<dbReference type="PANTHER" id="PTHR42885">
    <property type="entry name" value="HISTIDINOL-PHOSPHATE AMINOTRANSFERASE-RELATED"/>
    <property type="match status" value="1"/>
</dbReference>